<dbReference type="PANTHER" id="PTHR28163:SF1">
    <property type="entry name" value="PROTEIN PET117 HOMOLOG, MITOCHONDRIAL"/>
    <property type="match status" value="1"/>
</dbReference>
<dbReference type="Proteomes" id="UP001044222">
    <property type="component" value="Unassembled WGS sequence"/>
</dbReference>
<proteinExistence type="inferred from homology"/>
<dbReference type="GO" id="GO:0033617">
    <property type="term" value="P:mitochondrial respiratory chain complex IV assembly"/>
    <property type="evidence" value="ECO:0007669"/>
    <property type="project" value="TreeGrafter"/>
</dbReference>
<reference evidence="7" key="1">
    <citation type="submission" date="2021-01" db="EMBL/GenBank/DDBJ databases">
        <title>A chromosome-scale assembly of European eel, Anguilla anguilla.</title>
        <authorList>
            <person name="Henkel C."/>
            <person name="Jong-Raadsen S.A."/>
            <person name="Dufour S."/>
            <person name="Weltzien F.-A."/>
            <person name="Palstra A.P."/>
            <person name="Pelster B."/>
            <person name="Spaink H.P."/>
            <person name="Van Den Thillart G.E."/>
            <person name="Jansen H."/>
            <person name="Zahm M."/>
            <person name="Klopp C."/>
            <person name="Cedric C."/>
            <person name="Louis A."/>
            <person name="Berthelot C."/>
            <person name="Parey E."/>
            <person name="Roest Crollius H."/>
            <person name="Montfort J."/>
            <person name="Robinson-Rechavi M."/>
            <person name="Bucao C."/>
            <person name="Bouchez O."/>
            <person name="Gislard M."/>
            <person name="Lluch J."/>
            <person name="Milhes M."/>
            <person name="Lampietro C."/>
            <person name="Lopez Roques C."/>
            <person name="Donnadieu C."/>
            <person name="Braasch I."/>
            <person name="Desvignes T."/>
            <person name="Postlethwait J."/>
            <person name="Bobe J."/>
            <person name="Guiguen Y."/>
            <person name="Dirks R."/>
        </authorList>
    </citation>
    <scope>NUCLEOTIDE SEQUENCE</scope>
    <source>
        <strain evidence="7">Tag_6206</strain>
        <tissue evidence="7">Liver</tissue>
    </source>
</reference>
<dbReference type="EMBL" id="JAFIRN010000002">
    <property type="protein sequence ID" value="KAG5855509.1"/>
    <property type="molecule type" value="Genomic_DNA"/>
</dbReference>
<keyword evidence="3" id="KW-0809">Transit peptide</keyword>
<keyword evidence="5" id="KW-0175">Coiled coil</keyword>
<dbReference type="PANTHER" id="PTHR28163">
    <property type="entry name" value="PROTEIN PET117 HOMOLOG, MITOCHONDRIAL"/>
    <property type="match status" value="1"/>
</dbReference>
<evidence type="ECO:0000256" key="2">
    <source>
        <dbReference type="ARBA" id="ARBA00008197"/>
    </source>
</evidence>
<evidence type="ECO:0000256" key="4">
    <source>
        <dbReference type="ARBA" id="ARBA00023128"/>
    </source>
</evidence>
<protein>
    <recommendedName>
        <fullName evidence="9">PET117 cytochrome c oxidase chaperone</fullName>
    </recommendedName>
</protein>
<dbReference type="InterPro" id="IPR031568">
    <property type="entry name" value="Pet117"/>
</dbReference>
<evidence type="ECO:0000313" key="7">
    <source>
        <dbReference type="EMBL" id="KAG5855509.1"/>
    </source>
</evidence>
<comment type="caution">
    <text evidence="7">The sequence shown here is derived from an EMBL/GenBank/DDBJ whole genome shotgun (WGS) entry which is preliminary data.</text>
</comment>
<evidence type="ECO:0000256" key="5">
    <source>
        <dbReference type="SAM" id="Coils"/>
    </source>
</evidence>
<dbReference type="OrthoDB" id="76305at2759"/>
<evidence type="ECO:0000313" key="8">
    <source>
        <dbReference type="Proteomes" id="UP001044222"/>
    </source>
</evidence>
<dbReference type="AlphaFoldDB" id="A0A9D3S4T1"/>
<keyword evidence="6" id="KW-0732">Signal</keyword>
<dbReference type="GO" id="GO:0005739">
    <property type="term" value="C:mitochondrion"/>
    <property type="evidence" value="ECO:0007669"/>
    <property type="project" value="UniProtKB-SubCell"/>
</dbReference>
<sequence>MSTTSKVVFGISLTLTLATVAGVHIKQNWDREKLREGVFRDLERLERKKENLRLLEEQISLTKELEAERQRSAAGPQSP</sequence>
<feature type="chain" id="PRO_5039622540" description="PET117 cytochrome c oxidase chaperone" evidence="6">
    <location>
        <begin position="23"/>
        <end position="79"/>
    </location>
</feature>
<feature type="coiled-coil region" evidence="5">
    <location>
        <begin position="35"/>
        <end position="65"/>
    </location>
</feature>
<evidence type="ECO:0000256" key="1">
    <source>
        <dbReference type="ARBA" id="ARBA00004173"/>
    </source>
</evidence>
<feature type="signal peptide" evidence="6">
    <location>
        <begin position="1"/>
        <end position="22"/>
    </location>
</feature>
<accession>A0A9D3S4T1</accession>
<dbReference type="Pfam" id="PF15786">
    <property type="entry name" value="PET117"/>
    <property type="match status" value="1"/>
</dbReference>
<evidence type="ECO:0000256" key="6">
    <source>
        <dbReference type="SAM" id="SignalP"/>
    </source>
</evidence>
<evidence type="ECO:0008006" key="9">
    <source>
        <dbReference type="Google" id="ProtNLM"/>
    </source>
</evidence>
<gene>
    <name evidence="7" type="ORF">ANANG_G00049790</name>
</gene>
<evidence type="ECO:0000256" key="3">
    <source>
        <dbReference type="ARBA" id="ARBA00022946"/>
    </source>
</evidence>
<comment type="similarity">
    <text evidence="2">Belongs to the PET117 family.</text>
</comment>
<keyword evidence="8" id="KW-1185">Reference proteome</keyword>
<name>A0A9D3S4T1_ANGAN</name>
<organism evidence="7 8">
    <name type="scientific">Anguilla anguilla</name>
    <name type="common">European freshwater eel</name>
    <name type="synonym">Muraena anguilla</name>
    <dbReference type="NCBI Taxonomy" id="7936"/>
    <lineage>
        <taxon>Eukaryota</taxon>
        <taxon>Metazoa</taxon>
        <taxon>Chordata</taxon>
        <taxon>Craniata</taxon>
        <taxon>Vertebrata</taxon>
        <taxon>Euteleostomi</taxon>
        <taxon>Actinopterygii</taxon>
        <taxon>Neopterygii</taxon>
        <taxon>Teleostei</taxon>
        <taxon>Anguilliformes</taxon>
        <taxon>Anguillidae</taxon>
        <taxon>Anguilla</taxon>
    </lineage>
</organism>
<keyword evidence="4" id="KW-0496">Mitochondrion</keyword>
<dbReference type="OMA" id="WDRERLH"/>
<comment type="subcellular location">
    <subcellularLocation>
        <location evidence="1">Mitochondrion</location>
    </subcellularLocation>
</comment>